<accession>A0A3L6PIE1</accession>
<dbReference type="PANTHER" id="PTHR33086">
    <property type="entry name" value="OS05G0468200 PROTEIN-RELATED"/>
    <property type="match status" value="1"/>
</dbReference>
<keyword evidence="3" id="KW-1185">Reference proteome</keyword>
<reference evidence="3" key="1">
    <citation type="journal article" date="2019" name="Nat. Commun.">
        <title>The genome of broomcorn millet.</title>
        <authorList>
            <person name="Zou C."/>
            <person name="Miki D."/>
            <person name="Li D."/>
            <person name="Tang Q."/>
            <person name="Xiao L."/>
            <person name="Rajput S."/>
            <person name="Deng P."/>
            <person name="Jia W."/>
            <person name="Huang R."/>
            <person name="Zhang M."/>
            <person name="Sun Y."/>
            <person name="Hu J."/>
            <person name="Fu X."/>
            <person name="Schnable P.S."/>
            <person name="Li F."/>
            <person name="Zhang H."/>
            <person name="Feng B."/>
            <person name="Zhu X."/>
            <person name="Liu R."/>
            <person name="Schnable J.C."/>
            <person name="Zhu J.-K."/>
            <person name="Zhang H."/>
        </authorList>
    </citation>
    <scope>NUCLEOTIDE SEQUENCE [LARGE SCALE GENOMIC DNA]</scope>
</reference>
<dbReference type="AlphaFoldDB" id="A0A3L6PIE1"/>
<dbReference type="Proteomes" id="UP000275267">
    <property type="component" value="Unassembled WGS sequence"/>
</dbReference>
<dbReference type="EMBL" id="PQIB02000018">
    <property type="protein sequence ID" value="RLM55855.1"/>
    <property type="molecule type" value="Genomic_DNA"/>
</dbReference>
<name>A0A3L6PIE1_PANMI</name>
<proteinExistence type="predicted"/>
<protein>
    <recommendedName>
        <fullName evidence="1">DUF1618 domain-containing protein</fullName>
    </recommendedName>
</protein>
<comment type="caution">
    <text evidence="2">The sequence shown here is derived from an EMBL/GenBank/DDBJ whole genome shotgun (WGS) entry which is preliminary data.</text>
</comment>
<dbReference type="PANTHER" id="PTHR33086:SF52">
    <property type="entry name" value="OS09G0128900 PROTEIN"/>
    <property type="match status" value="1"/>
</dbReference>
<feature type="domain" description="DUF1618" evidence="1">
    <location>
        <begin position="292"/>
        <end position="425"/>
    </location>
</feature>
<sequence length="556" mass="62409">MEEVLVDRYVIFEDELAKIIGERGGTPESLTVESTLEKVYAKDLRGEEMEAELQRATKELMRRYREEVELPADEILLQRKASRPSAVKKVAVPLTGNCDDHDADFYSQALDGIEPHLRQVADPPGLTSLVLRVSWPGGSALRRFPTGAYISSADHNLLAFYVGPYRPGFAAAGFYLVYDAWANSVAVVPQLPSRSINAFSHCNIGAGVAVLRHNLPSDYILVELLPRLDNRCLISTSATFCMWWSSGPAAGRWIQKEVVLPLPSEPDEDSSQPDYNFCADTIFTAGTNCLCWVDLLQGILICDHVLDHHPEFRFVALPWECSIKPDPEGDRGMPDQYRSMCCVRRGDDHIIKFISMHGHGQGADISDVALMIWTLDPCDPMSKWKAGKTSFRISDLWCDPIYKRELPPRTPSCPVVSLVQDDVIYITVEDMLNTEARGPCVLSLDMNKHRVLSAFMPPPQSRVFPLPSIFASTFTTYLNKRSEWSEAMLRKCEEEQMGDWRKREKSVMLSTSSDAMAMSSQYFRRAQLPTGLGLRSRPHSISNERSVGLALLLDDI</sequence>
<gene>
    <name evidence="2" type="ORF">C2845_PM10G01950</name>
</gene>
<evidence type="ECO:0000313" key="3">
    <source>
        <dbReference type="Proteomes" id="UP000275267"/>
    </source>
</evidence>
<organism evidence="2 3">
    <name type="scientific">Panicum miliaceum</name>
    <name type="common">Proso millet</name>
    <name type="synonym">Broomcorn millet</name>
    <dbReference type="NCBI Taxonomy" id="4540"/>
    <lineage>
        <taxon>Eukaryota</taxon>
        <taxon>Viridiplantae</taxon>
        <taxon>Streptophyta</taxon>
        <taxon>Embryophyta</taxon>
        <taxon>Tracheophyta</taxon>
        <taxon>Spermatophyta</taxon>
        <taxon>Magnoliopsida</taxon>
        <taxon>Liliopsida</taxon>
        <taxon>Poales</taxon>
        <taxon>Poaceae</taxon>
        <taxon>PACMAD clade</taxon>
        <taxon>Panicoideae</taxon>
        <taxon>Panicodae</taxon>
        <taxon>Paniceae</taxon>
        <taxon>Panicinae</taxon>
        <taxon>Panicum</taxon>
        <taxon>Panicum sect. Panicum</taxon>
    </lineage>
</organism>
<evidence type="ECO:0000259" key="1">
    <source>
        <dbReference type="Pfam" id="PF07762"/>
    </source>
</evidence>
<dbReference type="Pfam" id="PF07762">
    <property type="entry name" value="DUF1618"/>
    <property type="match status" value="1"/>
</dbReference>
<dbReference type="OrthoDB" id="686315at2759"/>
<dbReference type="InterPro" id="IPR011676">
    <property type="entry name" value="DUF1618"/>
</dbReference>
<evidence type="ECO:0000313" key="2">
    <source>
        <dbReference type="EMBL" id="RLM55855.1"/>
    </source>
</evidence>